<comment type="caution">
    <text evidence="5">The sequence shown here is derived from an EMBL/GenBank/DDBJ whole genome shotgun (WGS) entry which is preliminary data.</text>
</comment>
<keyword evidence="1" id="KW-0328">Glycosyltransferase</keyword>
<evidence type="ECO:0000313" key="5">
    <source>
        <dbReference type="EMBL" id="KAK6185466.1"/>
    </source>
</evidence>
<feature type="domain" description="Glycosyltransferase 61 catalytic" evidence="4">
    <location>
        <begin position="180"/>
        <end position="355"/>
    </location>
</feature>
<keyword evidence="3" id="KW-0325">Glycoprotein</keyword>
<sequence>MGTVTISTQGTTKPTKAKAMRTTTETASPKTTTTILSTVRISGIIHKYFKDGVFSSDILSLDYLSPNYYSSQYQNLLKEKQIEFRYKDFRLVEPHFSTEADRLLFLKNSIYVKDLEVIPPVRLRGIVAVQENAVAYDKLDCGWKNNLTDYEYTHNFEENNVNNYFSGTLCPLLIPDSFAFQHFIDGVLPKLMQVYDYVANSDVYFLIYKPRDFLIYDFYDKLGISRDRLVFYDKKPMRVKTMINTCIAPPLHPTLWLSGREALGGSAYRLLPMNQTLVILIRRINTHNGGRMVLNSDQVEKVLKNRYGNNGVRIFSGGLNFKETVSLFQSSRIIIGVHGGALYNIIFAPQQTSVIEIMPTLENGQIQPQRLAHEIIWNQAQLLGQSYWRLPIQPELNNAVSNVNVDIDRLEVLLNKVDAAYRA</sequence>
<keyword evidence="6" id="KW-1185">Reference proteome</keyword>
<dbReference type="Proteomes" id="UP001347796">
    <property type="component" value="Unassembled WGS sequence"/>
</dbReference>
<keyword evidence="2" id="KW-0808">Transferase</keyword>
<organism evidence="5 6">
    <name type="scientific">Patella caerulea</name>
    <name type="common">Rayed Mediterranean limpet</name>
    <dbReference type="NCBI Taxonomy" id="87958"/>
    <lineage>
        <taxon>Eukaryota</taxon>
        <taxon>Metazoa</taxon>
        <taxon>Spiralia</taxon>
        <taxon>Lophotrochozoa</taxon>
        <taxon>Mollusca</taxon>
        <taxon>Gastropoda</taxon>
        <taxon>Patellogastropoda</taxon>
        <taxon>Patelloidea</taxon>
        <taxon>Patellidae</taxon>
        <taxon>Patella</taxon>
    </lineage>
</organism>
<dbReference type="GO" id="GO:0016757">
    <property type="term" value="F:glycosyltransferase activity"/>
    <property type="evidence" value="ECO:0007669"/>
    <property type="project" value="UniProtKB-KW"/>
</dbReference>
<dbReference type="PANTHER" id="PTHR20961">
    <property type="entry name" value="GLYCOSYLTRANSFERASE"/>
    <property type="match status" value="1"/>
</dbReference>
<accession>A0AAN8JY74</accession>
<dbReference type="InterPro" id="IPR049625">
    <property type="entry name" value="Glyco_transf_61_cat"/>
</dbReference>
<dbReference type="EMBL" id="JAZGQO010000006">
    <property type="protein sequence ID" value="KAK6185466.1"/>
    <property type="molecule type" value="Genomic_DNA"/>
</dbReference>
<protein>
    <recommendedName>
        <fullName evidence="4">Glycosyltransferase 61 catalytic domain-containing protein</fullName>
    </recommendedName>
</protein>
<proteinExistence type="predicted"/>
<dbReference type="Pfam" id="PF04577">
    <property type="entry name" value="Glyco_transf_61"/>
    <property type="match status" value="1"/>
</dbReference>
<evidence type="ECO:0000313" key="6">
    <source>
        <dbReference type="Proteomes" id="UP001347796"/>
    </source>
</evidence>
<dbReference type="AlphaFoldDB" id="A0AAN8JY74"/>
<name>A0AAN8JY74_PATCE</name>
<evidence type="ECO:0000259" key="4">
    <source>
        <dbReference type="Pfam" id="PF04577"/>
    </source>
</evidence>
<evidence type="ECO:0000256" key="1">
    <source>
        <dbReference type="ARBA" id="ARBA00022676"/>
    </source>
</evidence>
<reference evidence="5 6" key="1">
    <citation type="submission" date="2024-01" db="EMBL/GenBank/DDBJ databases">
        <title>The genome of the rayed Mediterranean limpet Patella caerulea (Linnaeus, 1758).</title>
        <authorList>
            <person name="Anh-Thu Weber A."/>
            <person name="Halstead-Nussloch G."/>
        </authorList>
    </citation>
    <scope>NUCLEOTIDE SEQUENCE [LARGE SCALE GENOMIC DNA]</scope>
    <source>
        <strain evidence="5">AATW-2023a</strain>
        <tissue evidence="5">Whole specimen</tissue>
    </source>
</reference>
<evidence type="ECO:0000256" key="2">
    <source>
        <dbReference type="ARBA" id="ARBA00022679"/>
    </source>
</evidence>
<gene>
    <name evidence="5" type="ORF">SNE40_007692</name>
</gene>
<dbReference type="InterPro" id="IPR007657">
    <property type="entry name" value="Glycosyltransferase_61"/>
</dbReference>
<evidence type="ECO:0000256" key="3">
    <source>
        <dbReference type="ARBA" id="ARBA00023180"/>
    </source>
</evidence>